<evidence type="ECO:0000313" key="7">
    <source>
        <dbReference type="Proteomes" id="UP000637980"/>
    </source>
</evidence>
<comment type="subcellular location">
    <subcellularLocation>
        <location evidence="1">Periplasm</location>
    </subcellularLocation>
</comment>
<dbReference type="NCBIfam" id="TIGR01409">
    <property type="entry name" value="TAT_signal_seq"/>
    <property type="match status" value="1"/>
</dbReference>
<evidence type="ECO:0000256" key="3">
    <source>
        <dbReference type="ARBA" id="ARBA00022729"/>
    </source>
</evidence>
<organism evidence="6 7">
    <name type="scientific">Pseudovibrio japonicus</name>
    <dbReference type="NCBI Taxonomy" id="366534"/>
    <lineage>
        <taxon>Bacteria</taxon>
        <taxon>Pseudomonadati</taxon>
        <taxon>Pseudomonadota</taxon>
        <taxon>Alphaproteobacteria</taxon>
        <taxon>Hyphomicrobiales</taxon>
        <taxon>Stappiaceae</taxon>
        <taxon>Pseudovibrio</taxon>
    </lineage>
</organism>
<keyword evidence="3 5" id="KW-0732">Signal</keyword>
<proteinExistence type="predicted"/>
<dbReference type="RefSeq" id="WP_189435304.1">
    <property type="nucleotide sequence ID" value="NZ_BMXE01000001.1"/>
</dbReference>
<evidence type="ECO:0000256" key="1">
    <source>
        <dbReference type="ARBA" id="ARBA00004418"/>
    </source>
</evidence>
<dbReference type="Gene3D" id="3.40.190.10">
    <property type="entry name" value="Periplasmic binding protein-like II"/>
    <property type="match status" value="2"/>
</dbReference>
<dbReference type="PROSITE" id="PS51318">
    <property type="entry name" value="TAT"/>
    <property type="match status" value="1"/>
</dbReference>
<dbReference type="Pfam" id="PF13416">
    <property type="entry name" value="SBP_bac_8"/>
    <property type="match status" value="1"/>
</dbReference>
<name>A0ABQ3E6L5_9HYPH</name>
<dbReference type="InterPro" id="IPR019546">
    <property type="entry name" value="TAT_signal_bac_arc"/>
</dbReference>
<dbReference type="SUPFAM" id="SSF53850">
    <property type="entry name" value="Periplasmic binding protein-like II"/>
    <property type="match status" value="1"/>
</dbReference>
<accession>A0ABQ3E6L5</accession>
<feature type="signal peptide" evidence="5">
    <location>
        <begin position="1"/>
        <end position="33"/>
    </location>
</feature>
<dbReference type="InterPro" id="IPR006059">
    <property type="entry name" value="SBP"/>
</dbReference>
<keyword evidence="7" id="KW-1185">Reference proteome</keyword>
<dbReference type="InterPro" id="IPR006311">
    <property type="entry name" value="TAT_signal"/>
</dbReference>
<gene>
    <name evidence="6" type="ORF">GCM10007094_06480</name>
</gene>
<dbReference type="EMBL" id="BMXE01000001">
    <property type="protein sequence ID" value="GHB21111.1"/>
    <property type="molecule type" value="Genomic_DNA"/>
</dbReference>
<keyword evidence="4" id="KW-0574">Periplasm</keyword>
<evidence type="ECO:0000256" key="4">
    <source>
        <dbReference type="ARBA" id="ARBA00022764"/>
    </source>
</evidence>
<dbReference type="PANTHER" id="PTHR30222:SF17">
    <property type="entry name" value="SPERMIDINE_PUTRESCINE-BINDING PERIPLASMIC PROTEIN"/>
    <property type="match status" value="1"/>
</dbReference>
<dbReference type="PRINTS" id="PR00909">
    <property type="entry name" value="SPERMDNBNDNG"/>
</dbReference>
<protein>
    <submittedName>
        <fullName evidence="6">Spermidine/putrescine ABC transporter substrate-binding protein</fullName>
    </submittedName>
</protein>
<evidence type="ECO:0000256" key="2">
    <source>
        <dbReference type="ARBA" id="ARBA00022448"/>
    </source>
</evidence>
<reference evidence="7" key="1">
    <citation type="journal article" date="2019" name="Int. J. Syst. Evol. Microbiol.">
        <title>The Global Catalogue of Microorganisms (GCM) 10K type strain sequencing project: providing services to taxonomists for standard genome sequencing and annotation.</title>
        <authorList>
            <consortium name="The Broad Institute Genomics Platform"/>
            <consortium name="The Broad Institute Genome Sequencing Center for Infectious Disease"/>
            <person name="Wu L."/>
            <person name="Ma J."/>
        </authorList>
    </citation>
    <scope>NUCLEOTIDE SEQUENCE [LARGE SCALE GENOMIC DNA]</scope>
    <source>
        <strain evidence="7">KCTC 12861</strain>
    </source>
</reference>
<dbReference type="PANTHER" id="PTHR30222">
    <property type="entry name" value="SPERMIDINE/PUTRESCINE-BINDING PERIPLASMIC PROTEIN"/>
    <property type="match status" value="1"/>
</dbReference>
<sequence>MSITRRSVLKGTAAASAAAVAAPAILKASDALASSGQVNVFAWGDYIQENMITKFEGDTGIKINLSTFGSNDEAEQKLKAAGGKGFDVIFPSITNGTNYYGEDLLAPLDESRLNVSAIVPSMMRDSVRLGGTYRGRRMLLPFDWGTEAITFDSSVFPLADDEVSYGSLWTPDAVGKATFRQKSGMIGVGLYLETTGALQANRMLDVYKSEEDAHRIWGQIANFIIEHKQNIAAFWNNGTEATNAFKQAGASVGQSWDTTGLLLSREDPKWKYRMPKEGGMTWMDSIGIPSGAENTQQAYAFINAMLDPQMAGMFSANTGYNSAVVGAANHAGETYKNQFLEIYNDDTLANLWWYPADTPWFATLRQEYVERITNA</sequence>
<keyword evidence="2" id="KW-0813">Transport</keyword>
<dbReference type="InterPro" id="IPR001188">
    <property type="entry name" value="Sperm_putr-bd"/>
</dbReference>
<evidence type="ECO:0000313" key="6">
    <source>
        <dbReference type="EMBL" id="GHB21111.1"/>
    </source>
</evidence>
<feature type="chain" id="PRO_5047518299" evidence="5">
    <location>
        <begin position="34"/>
        <end position="375"/>
    </location>
</feature>
<dbReference type="Proteomes" id="UP000637980">
    <property type="component" value="Unassembled WGS sequence"/>
</dbReference>
<evidence type="ECO:0000256" key="5">
    <source>
        <dbReference type="SAM" id="SignalP"/>
    </source>
</evidence>
<comment type="caution">
    <text evidence="6">The sequence shown here is derived from an EMBL/GenBank/DDBJ whole genome shotgun (WGS) entry which is preliminary data.</text>
</comment>